<organism evidence="1">
    <name type="scientific">Edaphobacter paludis</name>
    <dbReference type="NCBI Taxonomy" id="3035702"/>
    <lineage>
        <taxon>Bacteria</taxon>
        <taxon>Pseudomonadati</taxon>
        <taxon>Acidobacteriota</taxon>
        <taxon>Terriglobia</taxon>
        <taxon>Terriglobales</taxon>
        <taxon>Acidobacteriaceae</taxon>
        <taxon>Edaphobacter</taxon>
    </lineage>
</organism>
<protein>
    <submittedName>
        <fullName evidence="1">Uncharacterized protein</fullName>
    </submittedName>
</protein>
<evidence type="ECO:0000313" key="1">
    <source>
        <dbReference type="EMBL" id="XBH13741.1"/>
    </source>
</evidence>
<reference evidence="1" key="1">
    <citation type="submission" date="2023-03" db="EMBL/GenBank/DDBJ databases">
        <title>Edaphobacter sp.</title>
        <authorList>
            <person name="Huber K.J."/>
            <person name="Papendorf J."/>
            <person name="Pilke C."/>
            <person name="Bunk B."/>
            <person name="Sproeer C."/>
            <person name="Pester M."/>
        </authorList>
    </citation>
    <scope>NUCLEOTIDE SEQUENCE</scope>
    <source>
        <strain evidence="1">DSM 109920</strain>
    </source>
</reference>
<gene>
    <name evidence="1" type="ORF">P8936_00870</name>
</gene>
<name>A0AAU7DAD7_9BACT</name>
<accession>A0AAU7DAD7</accession>
<dbReference type="EMBL" id="CP121195">
    <property type="protein sequence ID" value="XBH13741.1"/>
    <property type="molecule type" value="Genomic_DNA"/>
</dbReference>
<dbReference type="RefSeq" id="WP_348269868.1">
    <property type="nucleotide sequence ID" value="NZ_CP121195.1"/>
</dbReference>
<sequence>MVHPVKREKNASSEFFSGWGVRTIATGEARYNPMSYLNGRSGLMTMP</sequence>
<proteinExistence type="predicted"/>
<dbReference type="AlphaFoldDB" id="A0AAU7DAD7"/>